<dbReference type="InterPro" id="IPR000782">
    <property type="entry name" value="FAS1_domain"/>
</dbReference>
<dbReference type="PROSITE" id="PS50213">
    <property type="entry name" value="FAS1"/>
    <property type="match status" value="1"/>
</dbReference>
<feature type="compositionally biased region" description="Polar residues" evidence="1">
    <location>
        <begin position="251"/>
        <end position="279"/>
    </location>
</feature>
<name>A0ABD1YK84_9MARC</name>
<comment type="caution">
    <text evidence="4">The sequence shown here is derived from an EMBL/GenBank/DDBJ whole genome shotgun (WGS) entry which is preliminary data.</text>
</comment>
<dbReference type="AlphaFoldDB" id="A0ABD1YK84"/>
<feature type="signal peptide" evidence="2">
    <location>
        <begin position="1"/>
        <end position="25"/>
    </location>
</feature>
<sequence>MVGMAADSRTFWLLILSVEFIIVASQSTAPAPAALAMGPSGSTESQSPYQLMNVIEALRDAGQFIIVASQSTAPAPAALAMGPSGSTESQSPYQLMNVIEALRDAGQFGAVAGLLDGLQQVRTMSPMTTWLLPSDEAFTRTNYPRNVTKFIEYHVVQEFLPYSSLVTLPVGTRLPTFLGSESVVVTSNTATNYSLDKGMVIVRDLYIDGIVAVHGINAILDDALFNEAVNVSPPGNSPAGVPSTPPATETAPVSSEAPSTVPRSTSASPQGSSLPPTLESTSAAPKGPSSASAGPSSSTASSTRPSAPAAIPNAASVLSKGMVLSSVMALVLVNWTM</sequence>
<evidence type="ECO:0000256" key="1">
    <source>
        <dbReference type="SAM" id="MobiDB-lite"/>
    </source>
</evidence>
<feature type="region of interest" description="Disordered" evidence="1">
    <location>
        <begin position="234"/>
        <end position="309"/>
    </location>
</feature>
<evidence type="ECO:0000313" key="5">
    <source>
        <dbReference type="Proteomes" id="UP001605036"/>
    </source>
</evidence>
<dbReference type="Proteomes" id="UP001605036">
    <property type="component" value="Unassembled WGS sequence"/>
</dbReference>
<evidence type="ECO:0000256" key="2">
    <source>
        <dbReference type="SAM" id="SignalP"/>
    </source>
</evidence>
<gene>
    <name evidence="4" type="ORF">R1flu_014558</name>
</gene>
<accession>A0ABD1YK84</accession>
<feature type="compositionally biased region" description="Low complexity" evidence="1">
    <location>
        <begin position="280"/>
        <end position="309"/>
    </location>
</feature>
<proteinExistence type="predicted"/>
<dbReference type="SUPFAM" id="SSF82153">
    <property type="entry name" value="FAS1 domain"/>
    <property type="match status" value="1"/>
</dbReference>
<dbReference type="FunFam" id="2.30.180.10:FF:000046">
    <property type="entry name" value="Fasciclin-like arabinogalactan family protein"/>
    <property type="match status" value="1"/>
</dbReference>
<feature type="domain" description="FAS1" evidence="3">
    <location>
        <begin position="95"/>
        <end position="220"/>
    </location>
</feature>
<dbReference type="InterPro" id="IPR052806">
    <property type="entry name" value="Fasciclin-like_AGP"/>
</dbReference>
<protein>
    <recommendedName>
        <fullName evidence="3">FAS1 domain-containing protein</fullName>
    </recommendedName>
</protein>
<evidence type="ECO:0000313" key="4">
    <source>
        <dbReference type="EMBL" id="KAL2629872.1"/>
    </source>
</evidence>
<keyword evidence="5" id="KW-1185">Reference proteome</keyword>
<dbReference type="InterPro" id="IPR036378">
    <property type="entry name" value="FAS1_dom_sf"/>
</dbReference>
<feature type="chain" id="PRO_5044744967" description="FAS1 domain-containing protein" evidence="2">
    <location>
        <begin position="26"/>
        <end position="337"/>
    </location>
</feature>
<reference evidence="4 5" key="1">
    <citation type="submission" date="2024-09" db="EMBL/GenBank/DDBJ databases">
        <title>Chromosome-scale assembly of Riccia fluitans.</title>
        <authorList>
            <person name="Paukszto L."/>
            <person name="Sawicki J."/>
            <person name="Karawczyk K."/>
            <person name="Piernik-Szablinska J."/>
            <person name="Szczecinska M."/>
            <person name="Mazdziarz M."/>
        </authorList>
    </citation>
    <scope>NUCLEOTIDE SEQUENCE [LARGE SCALE GENOMIC DNA]</scope>
    <source>
        <strain evidence="4">Rf_01</strain>
        <tissue evidence="4">Aerial parts of the thallus</tissue>
    </source>
</reference>
<dbReference type="EMBL" id="JBHFFA010000004">
    <property type="protein sequence ID" value="KAL2629872.1"/>
    <property type="molecule type" value="Genomic_DNA"/>
</dbReference>
<keyword evidence="2" id="KW-0732">Signal</keyword>
<organism evidence="4 5">
    <name type="scientific">Riccia fluitans</name>
    <dbReference type="NCBI Taxonomy" id="41844"/>
    <lineage>
        <taxon>Eukaryota</taxon>
        <taxon>Viridiplantae</taxon>
        <taxon>Streptophyta</taxon>
        <taxon>Embryophyta</taxon>
        <taxon>Marchantiophyta</taxon>
        <taxon>Marchantiopsida</taxon>
        <taxon>Marchantiidae</taxon>
        <taxon>Marchantiales</taxon>
        <taxon>Ricciaceae</taxon>
        <taxon>Riccia</taxon>
    </lineage>
</organism>
<dbReference type="PANTHER" id="PTHR33985:SF5">
    <property type="entry name" value="FASCICLIN-LIKE ARABINOGALACTAN FAMILY PROTEIN"/>
    <property type="match status" value="1"/>
</dbReference>
<dbReference type="Pfam" id="PF02469">
    <property type="entry name" value="Fasciclin"/>
    <property type="match status" value="1"/>
</dbReference>
<dbReference type="Gene3D" id="2.30.180.10">
    <property type="entry name" value="FAS1 domain"/>
    <property type="match status" value="1"/>
</dbReference>
<dbReference type="SMART" id="SM00554">
    <property type="entry name" value="FAS1"/>
    <property type="match status" value="1"/>
</dbReference>
<evidence type="ECO:0000259" key="3">
    <source>
        <dbReference type="PROSITE" id="PS50213"/>
    </source>
</evidence>
<dbReference type="PANTHER" id="PTHR33985">
    <property type="entry name" value="OS02G0491300 PROTEIN-RELATED"/>
    <property type="match status" value="1"/>
</dbReference>